<comment type="caution">
    <text evidence="2">The sequence shown here is derived from an EMBL/GenBank/DDBJ whole genome shotgun (WGS) entry which is preliminary data.</text>
</comment>
<sequence>MKLTIIFVVIGLIISVSWVAWGFLPMLAILLTTLILGTIGYVLDIMGYSLNKFTSKMLEKISN</sequence>
<keyword evidence="1" id="KW-1133">Transmembrane helix</keyword>
<protein>
    <recommendedName>
        <fullName evidence="4">DUF2273 domain-containing protein</fullName>
    </recommendedName>
</protein>
<evidence type="ECO:0000313" key="2">
    <source>
        <dbReference type="EMBL" id="PMB82228.1"/>
    </source>
</evidence>
<keyword evidence="1" id="KW-0472">Membrane</keyword>
<feature type="transmembrane region" description="Helical" evidence="1">
    <location>
        <begin position="29"/>
        <end position="50"/>
    </location>
</feature>
<organism evidence="2 3">
    <name type="scientific">Limosilactobacillus pontis</name>
    <dbReference type="NCBI Taxonomy" id="35787"/>
    <lineage>
        <taxon>Bacteria</taxon>
        <taxon>Bacillati</taxon>
        <taxon>Bacillota</taxon>
        <taxon>Bacilli</taxon>
        <taxon>Lactobacillales</taxon>
        <taxon>Lactobacillaceae</taxon>
        <taxon>Limosilactobacillus</taxon>
    </lineage>
</organism>
<proteinExistence type="predicted"/>
<keyword evidence="1" id="KW-0812">Transmembrane</keyword>
<evidence type="ECO:0000313" key="3">
    <source>
        <dbReference type="Proteomes" id="UP000239920"/>
    </source>
</evidence>
<dbReference type="AlphaFoldDB" id="A0A2J6NLM4"/>
<dbReference type="EMBL" id="PNFV01000007">
    <property type="protein sequence ID" value="PMB82228.1"/>
    <property type="molecule type" value="Genomic_DNA"/>
</dbReference>
<dbReference type="Proteomes" id="UP000239920">
    <property type="component" value="Unassembled WGS sequence"/>
</dbReference>
<accession>A0A2J6NLM4</accession>
<feature type="transmembrane region" description="Helical" evidence="1">
    <location>
        <begin position="5"/>
        <end position="23"/>
    </location>
</feature>
<evidence type="ECO:0000256" key="1">
    <source>
        <dbReference type="SAM" id="Phobius"/>
    </source>
</evidence>
<evidence type="ECO:0008006" key="4">
    <source>
        <dbReference type="Google" id="ProtNLM"/>
    </source>
</evidence>
<dbReference type="RefSeq" id="WP_104688955.1">
    <property type="nucleotide sequence ID" value="NZ_JBKTHY010000007.1"/>
</dbReference>
<name>A0A2J6NLM4_9LACO</name>
<gene>
    <name evidence="2" type="ORF">CK797_06535</name>
</gene>
<reference evidence="2 3" key="1">
    <citation type="submission" date="2017-09" db="EMBL/GenBank/DDBJ databases">
        <title>Bacterial strain isolated from the female urinary microbiota.</title>
        <authorList>
            <person name="Thomas-White K."/>
            <person name="Kumar N."/>
            <person name="Forster S."/>
            <person name="Putonti C."/>
            <person name="Lawley T."/>
            <person name="Wolfe A.J."/>
        </authorList>
    </citation>
    <scope>NUCLEOTIDE SEQUENCE [LARGE SCALE GENOMIC DNA]</scope>
    <source>
        <strain evidence="2 3">UMB0683</strain>
    </source>
</reference>